<keyword evidence="2" id="KW-1185">Reference proteome</keyword>
<name>A0ACC2GWP4_DALPE</name>
<comment type="caution">
    <text evidence="1">The sequence shown here is derived from an EMBL/GenBank/DDBJ whole genome shotgun (WGS) entry which is preliminary data.</text>
</comment>
<evidence type="ECO:0000313" key="1">
    <source>
        <dbReference type="EMBL" id="KAJ8008087.1"/>
    </source>
</evidence>
<organism evidence="1 2">
    <name type="scientific">Dallia pectoralis</name>
    <name type="common">Alaska blackfish</name>
    <dbReference type="NCBI Taxonomy" id="75939"/>
    <lineage>
        <taxon>Eukaryota</taxon>
        <taxon>Metazoa</taxon>
        <taxon>Chordata</taxon>
        <taxon>Craniata</taxon>
        <taxon>Vertebrata</taxon>
        <taxon>Euteleostomi</taxon>
        <taxon>Actinopterygii</taxon>
        <taxon>Neopterygii</taxon>
        <taxon>Teleostei</taxon>
        <taxon>Protacanthopterygii</taxon>
        <taxon>Esociformes</taxon>
        <taxon>Umbridae</taxon>
        <taxon>Dallia</taxon>
    </lineage>
</organism>
<dbReference type="Proteomes" id="UP001157502">
    <property type="component" value="Chromosome 8"/>
</dbReference>
<protein>
    <submittedName>
        <fullName evidence="1">Uncharacterized protein</fullName>
    </submittedName>
</protein>
<accession>A0ACC2GWP4</accession>
<gene>
    <name evidence="1" type="ORF">DPEC_G00101120</name>
</gene>
<dbReference type="EMBL" id="CM055735">
    <property type="protein sequence ID" value="KAJ8008087.1"/>
    <property type="molecule type" value="Genomic_DNA"/>
</dbReference>
<sequence>MFGPPLVSLAPVKEEEIGMDETSASSFPLLRLALLSSLAIHNGAVPTHTGVPSGMTASCAKGDAAAMATPLFLPLHPALLFLPPPTPYCSTTPPTLAGRYTQSLWTTEERGRFGRALLV</sequence>
<proteinExistence type="predicted"/>
<reference evidence="1" key="1">
    <citation type="submission" date="2021-05" db="EMBL/GenBank/DDBJ databases">
        <authorList>
            <person name="Pan Q."/>
            <person name="Jouanno E."/>
            <person name="Zahm M."/>
            <person name="Klopp C."/>
            <person name="Cabau C."/>
            <person name="Louis A."/>
            <person name="Berthelot C."/>
            <person name="Parey E."/>
            <person name="Roest Crollius H."/>
            <person name="Montfort J."/>
            <person name="Robinson-Rechavi M."/>
            <person name="Bouchez O."/>
            <person name="Lampietro C."/>
            <person name="Lopez Roques C."/>
            <person name="Donnadieu C."/>
            <person name="Postlethwait J."/>
            <person name="Bobe J."/>
            <person name="Dillon D."/>
            <person name="Chandos A."/>
            <person name="von Hippel F."/>
            <person name="Guiguen Y."/>
        </authorList>
    </citation>
    <scope>NUCLEOTIDE SEQUENCE</scope>
    <source>
        <strain evidence="1">YG-Jan2019</strain>
    </source>
</reference>
<evidence type="ECO:0000313" key="2">
    <source>
        <dbReference type="Proteomes" id="UP001157502"/>
    </source>
</evidence>